<dbReference type="RefSeq" id="WP_201834826.1">
    <property type="nucleotide sequence ID" value="NZ_JAERRK010000005.1"/>
</dbReference>
<proteinExistence type="predicted"/>
<feature type="compositionally biased region" description="Basic and acidic residues" evidence="1">
    <location>
        <begin position="12"/>
        <end position="25"/>
    </location>
</feature>
<gene>
    <name evidence="2" type="ORF">JK359_11940</name>
</gene>
<reference evidence="2" key="1">
    <citation type="submission" date="2021-01" db="EMBL/GenBank/DDBJ databases">
        <title>WGS of actinomycetes isolated from Thailand.</title>
        <authorList>
            <person name="Thawai C."/>
        </authorList>
    </citation>
    <scope>NUCLEOTIDE SEQUENCE</scope>
    <source>
        <strain evidence="2">RCU-197</strain>
    </source>
</reference>
<comment type="caution">
    <text evidence="2">The sequence shown here is derived from an EMBL/GenBank/DDBJ whole genome shotgun (WGS) entry which is preliminary data.</text>
</comment>
<dbReference type="EMBL" id="JAERRK010000005">
    <property type="protein sequence ID" value="MBL1082682.1"/>
    <property type="molecule type" value="Genomic_DNA"/>
</dbReference>
<evidence type="ECO:0000313" key="3">
    <source>
        <dbReference type="Proteomes" id="UP000661858"/>
    </source>
</evidence>
<organism evidence="2 3">
    <name type="scientific">Streptomyces actinomycinicus</name>
    <dbReference type="NCBI Taxonomy" id="1695166"/>
    <lineage>
        <taxon>Bacteria</taxon>
        <taxon>Bacillati</taxon>
        <taxon>Actinomycetota</taxon>
        <taxon>Actinomycetes</taxon>
        <taxon>Kitasatosporales</taxon>
        <taxon>Streptomycetaceae</taxon>
        <taxon>Streptomyces</taxon>
    </lineage>
</organism>
<dbReference type="Proteomes" id="UP000661858">
    <property type="component" value="Unassembled WGS sequence"/>
</dbReference>
<sequence>MIVPRWVLPSTETEHDPEEQVRGEETPAESVAGALARFVSVIAGIPLGPDPER</sequence>
<accession>A0A937EHU7</accession>
<feature type="region of interest" description="Disordered" evidence="1">
    <location>
        <begin position="1"/>
        <end position="27"/>
    </location>
</feature>
<evidence type="ECO:0000313" key="2">
    <source>
        <dbReference type="EMBL" id="MBL1082682.1"/>
    </source>
</evidence>
<dbReference type="AlphaFoldDB" id="A0A937EHU7"/>
<evidence type="ECO:0000256" key="1">
    <source>
        <dbReference type="SAM" id="MobiDB-lite"/>
    </source>
</evidence>
<protein>
    <submittedName>
        <fullName evidence="2">Uncharacterized protein</fullName>
    </submittedName>
</protein>
<keyword evidence="3" id="KW-1185">Reference proteome</keyword>
<name>A0A937EHU7_9ACTN</name>